<reference evidence="2" key="1">
    <citation type="submission" date="2020-11" db="EMBL/GenBank/DDBJ databases">
        <authorList>
            <person name="Tran Van P."/>
        </authorList>
    </citation>
    <scope>NUCLEOTIDE SEQUENCE</scope>
</reference>
<accession>A0A7R9CI13</accession>
<sequence>MPSKSNKTVVSELEFQASQVIGRLEEAVEKAEDGSSKGQVWKNSHGFLPIPSKSSDEILGLLEPPLHLLGAALAARSATMLRQSAARKQGGAGRGSHVTTTKYSK</sequence>
<feature type="region of interest" description="Disordered" evidence="1">
    <location>
        <begin position="84"/>
        <end position="105"/>
    </location>
</feature>
<gene>
    <name evidence="2" type="ORF">TPSB3V08_LOCUS300</name>
</gene>
<dbReference type="EMBL" id="OD000094">
    <property type="protein sequence ID" value="CAD7395719.1"/>
    <property type="molecule type" value="Genomic_DNA"/>
</dbReference>
<organism evidence="2">
    <name type="scientific">Timema poppense</name>
    <name type="common">Walking stick</name>
    <dbReference type="NCBI Taxonomy" id="170557"/>
    <lineage>
        <taxon>Eukaryota</taxon>
        <taxon>Metazoa</taxon>
        <taxon>Ecdysozoa</taxon>
        <taxon>Arthropoda</taxon>
        <taxon>Hexapoda</taxon>
        <taxon>Insecta</taxon>
        <taxon>Pterygota</taxon>
        <taxon>Neoptera</taxon>
        <taxon>Polyneoptera</taxon>
        <taxon>Phasmatodea</taxon>
        <taxon>Timematodea</taxon>
        <taxon>Timematoidea</taxon>
        <taxon>Timematidae</taxon>
        <taxon>Timema</taxon>
    </lineage>
</organism>
<name>A0A7R9CI13_TIMPO</name>
<proteinExistence type="predicted"/>
<evidence type="ECO:0000256" key="1">
    <source>
        <dbReference type="SAM" id="MobiDB-lite"/>
    </source>
</evidence>
<evidence type="ECO:0000313" key="2">
    <source>
        <dbReference type="EMBL" id="CAD7395719.1"/>
    </source>
</evidence>
<protein>
    <submittedName>
        <fullName evidence="2">Uncharacterized protein</fullName>
    </submittedName>
</protein>
<dbReference type="AlphaFoldDB" id="A0A7R9CI13"/>